<keyword evidence="2" id="KW-0560">Oxidoreductase</keyword>
<evidence type="ECO:0000313" key="3">
    <source>
        <dbReference type="Proteomes" id="UP001595711"/>
    </source>
</evidence>
<evidence type="ECO:0000313" key="2">
    <source>
        <dbReference type="EMBL" id="MFC3676813.1"/>
    </source>
</evidence>
<dbReference type="EMBL" id="JBHRYJ010000003">
    <property type="protein sequence ID" value="MFC3676813.1"/>
    <property type="molecule type" value="Genomic_DNA"/>
</dbReference>
<reference evidence="3" key="1">
    <citation type="journal article" date="2019" name="Int. J. Syst. Evol. Microbiol.">
        <title>The Global Catalogue of Microorganisms (GCM) 10K type strain sequencing project: providing services to taxonomists for standard genome sequencing and annotation.</title>
        <authorList>
            <consortium name="The Broad Institute Genomics Platform"/>
            <consortium name="The Broad Institute Genome Sequencing Center for Infectious Disease"/>
            <person name="Wu L."/>
            <person name="Ma J."/>
        </authorList>
    </citation>
    <scope>NUCLEOTIDE SEQUENCE [LARGE SCALE GENOMIC DNA]</scope>
    <source>
        <strain evidence="3">KCTC 42182</strain>
    </source>
</reference>
<protein>
    <submittedName>
        <fullName evidence="2">Pyridoxamine 5'-phosphate oxidase family protein</fullName>
        <ecNumber evidence="2">1.-.-.-</ecNumber>
    </submittedName>
</protein>
<accession>A0ABV7VKZ5</accession>
<dbReference type="Pfam" id="PF12900">
    <property type="entry name" value="Pyridox_ox_2"/>
    <property type="match status" value="1"/>
</dbReference>
<name>A0ABV7VKZ5_9PROT</name>
<gene>
    <name evidence="2" type="ORF">ACFOOQ_14745</name>
</gene>
<dbReference type="Proteomes" id="UP001595711">
    <property type="component" value="Unassembled WGS sequence"/>
</dbReference>
<proteinExistence type="predicted"/>
<dbReference type="EC" id="1.-.-.-" evidence="2"/>
<keyword evidence="3" id="KW-1185">Reference proteome</keyword>
<feature type="region of interest" description="Disordered" evidence="1">
    <location>
        <begin position="1"/>
        <end position="25"/>
    </location>
</feature>
<dbReference type="RefSeq" id="WP_379728007.1">
    <property type="nucleotide sequence ID" value="NZ_JBHRYJ010000003.1"/>
</dbReference>
<comment type="caution">
    <text evidence="2">The sequence shown here is derived from an EMBL/GenBank/DDBJ whole genome shotgun (WGS) entry which is preliminary data.</text>
</comment>
<dbReference type="PANTHER" id="PTHR34071:SF2">
    <property type="entry name" value="FLAVIN-NUCLEOTIDE-BINDING PROTEIN"/>
    <property type="match status" value="1"/>
</dbReference>
<dbReference type="Gene3D" id="2.30.110.10">
    <property type="entry name" value="Electron Transport, Fmn-binding Protein, Chain A"/>
    <property type="match status" value="1"/>
</dbReference>
<dbReference type="SUPFAM" id="SSF50475">
    <property type="entry name" value="FMN-binding split barrel"/>
    <property type="match status" value="1"/>
</dbReference>
<dbReference type="GO" id="GO:0016491">
    <property type="term" value="F:oxidoreductase activity"/>
    <property type="evidence" value="ECO:0007669"/>
    <property type="project" value="UniProtKB-KW"/>
</dbReference>
<sequence>MSTLPSPQSKTTATPASRRSRVKRVPDRGHYDADTIHAILDAAWLCHVGFIQDGQPVVIPTACWREGEHLYIHGSTKSRMALALAGGLPACVTVTLLDGLVLARSAFHHSMNYRSVVAFGRFEKLDDTAKIAALRTFTEHLAPGRWAEIRAPNKQEAKGTMVLRMPLDEASAKIRRGPPKDDEEDMTLPVWAGVLPLAQGYGTPEADPLLAPGTPLPAYLRALTRR</sequence>
<evidence type="ECO:0000256" key="1">
    <source>
        <dbReference type="SAM" id="MobiDB-lite"/>
    </source>
</evidence>
<dbReference type="PANTHER" id="PTHR34071">
    <property type="entry name" value="5-NITROIMIDAZOLE ANTIBIOTICS RESISTANCE PROTEIN, NIMA-FAMILY-RELATED PROTEIN-RELATED"/>
    <property type="match status" value="1"/>
</dbReference>
<dbReference type="InterPro" id="IPR024747">
    <property type="entry name" value="Pyridox_Oxase-rel"/>
</dbReference>
<dbReference type="InterPro" id="IPR012349">
    <property type="entry name" value="Split_barrel_FMN-bd"/>
</dbReference>
<organism evidence="2 3">
    <name type="scientific">Ferrovibrio xuzhouensis</name>
    <dbReference type="NCBI Taxonomy" id="1576914"/>
    <lineage>
        <taxon>Bacteria</taxon>
        <taxon>Pseudomonadati</taxon>
        <taxon>Pseudomonadota</taxon>
        <taxon>Alphaproteobacteria</taxon>
        <taxon>Rhodospirillales</taxon>
        <taxon>Rhodospirillaceae</taxon>
        <taxon>Ferrovibrio</taxon>
    </lineage>
</organism>
<feature type="compositionally biased region" description="Polar residues" evidence="1">
    <location>
        <begin position="1"/>
        <end position="17"/>
    </location>
</feature>